<dbReference type="Proteomes" id="UP000199343">
    <property type="component" value="Unassembled WGS sequence"/>
</dbReference>
<accession>A0A1C6VUQ4</accession>
<evidence type="ECO:0000313" key="3">
    <source>
        <dbReference type="EMBL" id="SCL70035.1"/>
    </source>
</evidence>
<dbReference type="InterPro" id="IPR016047">
    <property type="entry name" value="M23ase_b-sheet_dom"/>
</dbReference>
<dbReference type="SUPFAM" id="SSF51261">
    <property type="entry name" value="Duplicated hybrid motif"/>
    <property type="match status" value="1"/>
</dbReference>
<dbReference type="STRING" id="47871.GA0070608_4211"/>
<dbReference type="Gene3D" id="2.70.70.10">
    <property type="entry name" value="Glucose Permease (Domain IIA)"/>
    <property type="match status" value="1"/>
</dbReference>
<dbReference type="EMBL" id="FMIC01000002">
    <property type="protein sequence ID" value="SCL70035.1"/>
    <property type="molecule type" value="Genomic_DNA"/>
</dbReference>
<gene>
    <name evidence="3" type="ORF">GA0070608_4211</name>
</gene>
<proteinExistence type="predicted"/>
<dbReference type="InterPro" id="IPR003646">
    <property type="entry name" value="SH3-like_bac-type"/>
</dbReference>
<dbReference type="InterPro" id="IPR050570">
    <property type="entry name" value="Cell_wall_metabolism_enzyme"/>
</dbReference>
<dbReference type="Gene3D" id="2.30.30.40">
    <property type="entry name" value="SH3 Domains"/>
    <property type="match status" value="1"/>
</dbReference>
<keyword evidence="3" id="KW-0645">Protease</keyword>
<reference evidence="3 4" key="1">
    <citation type="submission" date="2016-06" db="EMBL/GenBank/DDBJ databases">
        <authorList>
            <person name="Kjaerup R.B."/>
            <person name="Dalgaard T.S."/>
            <person name="Juul-Madsen H.R."/>
        </authorList>
    </citation>
    <scope>NUCLEOTIDE SEQUENCE [LARGE SCALE GENOMIC DNA]</scope>
    <source>
        <strain evidence="3 4">DSM 43363</strain>
    </source>
</reference>
<dbReference type="GO" id="GO:0006508">
    <property type="term" value="P:proteolysis"/>
    <property type="evidence" value="ECO:0007669"/>
    <property type="project" value="UniProtKB-KW"/>
</dbReference>
<sequence length="436" mass="46660">MKRFSSSRRTRRLAGRWASVCLAAVVSTAVLPGAPISAAPIPAGPAAEERSQSWQVAESQLQPADESQLRQVVAARLVNQHGQRALATYGRAATDSVATMVEPKRYAANRNWVFGGGVIRVPSDVEAAPVALLFLAQRVGGSWQVALEGSPEFAVAARQAPVLSQAERDLFGRTSVAAAGTATGLALPWKLNQGWAHWGVHGDSGESYPYNSIDFYGGDGDVRASRAGYMYRFCTNARWPYVKVVHDNGYTTGYYHISNQTTKGEGAYVAAGEYLGRIDVQLPCGGRANGDHVHWTLWRGNTAVTVVGKTIGGWTWYSGNAAYQGYAERNGQKVYRNYCCPIVNYGPGDSSYPTGVVETGTFSNINVRSGPGANYSVVGSVNDGDVIEIACTATGDYVTGPWNNRTNLWNRMPSGGYISDAFVDTGTDDPVAGTCS</sequence>
<evidence type="ECO:0000313" key="4">
    <source>
        <dbReference type="Proteomes" id="UP000199343"/>
    </source>
</evidence>
<organism evidence="3 4">
    <name type="scientific">Micromonospora peucetia</name>
    <dbReference type="NCBI Taxonomy" id="47871"/>
    <lineage>
        <taxon>Bacteria</taxon>
        <taxon>Bacillati</taxon>
        <taxon>Actinomycetota</taxon>
        <taxon>Actinomycetes</taxon>
        <taxon>Micromonosporales</taxon>
        <taxon>Micromonosporaceae</taxon>
        <taxon>Micromonospora</taxon>
    </lineage>
</organism>
<keyword evidence="1" id="KW-0732">Signal</keyword>
<dbReference type="OrthoDB" id="6188067at2"/>
<dbReference type="AlphaFoldDB" id="A0A1C6VUQ4"/>
<feature type="signal peptide" evidence="1">
    <location>
        <begin position="1"/>
        <end position="23"/>
    </location>
</feature>
<keyword evidence="3" id="KW-0378">Hydrolase</keyword>
<dbReference type="PANTHER" id="PTHR21666:SF270">
    <property type="entry name" value="MUREIN HYDROLASE ACTIVATOR ENVC"/>
    <property type="match status" value="1"/>
</dbReference>
<dbReference type="Pfam" id="PF01551">
    <property type="entry name" value="Peptidase_M23"/>
    <property type="match status" value="1"/>
</dbReference>
<dbReference type="PANTHER" id="PTHR21666">
    <property type="entry name" value="PEPTIDASE-RELATED"/>
    <property type="match status" value="1"/>
</dbReference>
<dbReference type="GO" id="GO:0004222">
    <property type="term" value="F:metalloendopeptidase activity"/>
    <property type="evidence" value="ECO:0007669"/>
    <property type="project" value="TreeGrafter"/>
</dbReference>
<protein>
    <submittedName>
        <fullName evidence="3">LasA protease</fullName>
    </submittedName>
</protein>
<dbReference type="CDD" id="cd12797">
    <property type="entry name" value="M23_peptidase"/>
    <property type="match status" value="1"/>
</dbReference>
<dbReference type="RefSeq" id="WP_091630227.1">
    <property type="nucleotide sequence ID" value="NZ_FMIC01000002.1"/>
</dbReference>
<evidence type="ECO:0000256" key="1">
    <source>
        <dbReference type="SAM" id="SignalP"/>
    </source>
</evidence>
<dbReference type="InterPro" id="IPR011055">
    <property type="entry name" value="Dup_hybrid_motif"/>
</dbReference>
<evidence type="ECO:0000259" key="2">
    <source>
        <dbReference type="PROSITE" id="PS51781"/>
    </source>
</evidence>
<feature type="domain" description="SH3b" evidence="2">
    <location>
        <begin position="352"/>
        <end position="427"/>
    </location>
</feature>
<dbReference type="PROSITE" id="PS51781">
    <property type="entry name" value="SH3B"/>
    <property type="match status" value="1"/>
</dbReference>
<feature type="chain" id="PRO_5039411140" evidence="1">
    <location>
        <begin position="24"/>
        <end position="436"/>
    </location>
</feature>
<name>A0A1C6VUQ4_9ACTN</name>